<feature type="domain" description="Histidine kinase" evidence="6">
    <location>
        <begin position="1"/>
        <end position="46"/>
    </location>
</feature>
<evidence type="ECO:0000259" key="7">
    <source>
        <dbReference type="PROSITE" id="PS50110"/>
    </source>
</evidence>
<proteinExistence type="predicted"/>
<accession>A0ABQ5KAM4</accession>
<dbReference type="PROSITE" id="PS50110">
    <property type="entry name" value="RESPONSE_REGULATORY"/>
    <property type="match status" value="1"/>
</dbReference>
<dbReference type="PROSITE" id="PS50109">
    <property type="entry name" value="HIS_KIN"/>
    <property type="match status" value="1"/>
</dbReference>
<dbReference type="InterPro" id="IPR005467">
    <property type="entry name" value="His_kinase_dom"/>
</dbReference>
<organism evidence="8 9">
    <name type="scientific">Aduncisulcus paluster</name>
    <dbReference type="NCBI Taxonomy" id="2918883"/>
    <lineage>
        <taxon>Eukaryota</taxon>
        <taxon>Metamonada</taxon>
        <taxon>Carpediemonas-like organisms</taxon>
        <taxon>Aduncisulcus</taxon>
    </lineage>
</organism>
<feature type="non-terminal residue" evidence="8">
    <location>
        <position position="1"/>
    </location>
</feature>
<dbReference type="PANTHER" id="PTHR43047">
    <property type="entry name" value="TWO-COMPONENT HISTIDINE PROTEIN KINASE"/>
    <property type="match status" value="1"/>
</dbReference>
<dbReference type="SUPFAM" id="SSF55874">
    <property type="entry name" value="ATPase domain of HSP90 chaperone/DNA topoisomerase II/histidine kinase"/>
    <property type="match status" value="1"/>
</dbReference>
<evidence type="ECO:0000313" key="9">
    <source>
        <dbReference type="Proteomes" id="UP001057375"/>
    </source>
</evidence>
<dbReference type="InterPro" id="IPR011006">
    <property type="entry name" value="CheY-like_superfamily"/>
</dbReference>
<comment type="caution">
    <text evidence="5">Lacks conserved residue(s) required for the propagation of feature annotation.</text>
</comment>
<feature type="non-terminal residue" evidence="8">
    <location>
        <position position="109"/>
    </location>
</feature>
<dbReference type="InterPro" id="IPR003594">
    <property type="entry name" value="HATPase_dom"/>
</dbReference>
<reference evidence="8" key="1">
    <citation type="submission" date="2022-03" db="EMBL/GenBank/DDBJ databases">
        <title>Draft genome sequence of Aduncisulcus paluster, a free-living microaerophilic Fornicata.</title>
        <authorList>
            <person name="Yuyama I."/>
            <person name="Kume K."/>
            <person name="Tamura T."/>
            <person name="Inagaki Y."/>
            <person name="Hashimoto T."/>
        </authorList>
    </citation>
    <scope>NUCLEOTIDE SEQUENCE</scope>
    <source>
        <strain evidence="8">NY0171</strain>
    </source>
</reference>
<evidence type="ECO:0000313" key="8">
    <source>
        <dbReference type="EMBL" id="GKT29604.1"/>
    </source>
</evidence>
<name>A0ABQ5KAM4_9EUKA</name>
<keyword evidence="4" id="KW-0418">Kinase</keyword>
<dbReference type="SUPFAM" id="SSF52172">
    <property type="entry name" value="CheY-like"/>
    <property type="match status" value="1"/>
</dbReference>
<evidence type="ECO:0000256" key="5">
    <source>
        <dbReference type="PROSITE-ProRule" id="PRU00169"/>
    </source>
</evidence>
<evidence type="ECO:0000256" key="2">
    <source>
        <dbReference type="ARBA" id="ARBA00012438"/>
    </source>
</evidence>
<evidence type="ECO:0000256" key="1">
    <source>
        <dbReference type="ARBA" id="ARBA00000085"/>
    </source>
</evidence>
<gene>
    <name evidence="8" type="ORF">ADUPG1_005296</name>
</gene>
<evidence type="ECO:0000256" key="4">
    <source>
        <dbReference type="ARBA" id="ARBA00022777"/>
    </source>
</evidence>
<dbReference type="InterPro" id="IPR004358">
    <property type="entry name" value="Sig_transdc_His_kin-like_C"/>
</dbReference>
<keyword evidence="9" id="KW-1185">Reference proteome</keyword>
<dbReference type="EC" id="2.7.13.3" evidence="2"/>
<dbReference type="Pfam" id="PF02518">
    <property type="entry name" value="HATPase_c"/>
    <property type="match status" value="1"/>
</dbReference>
<evidence type="ECO:0000259" key="6">
    <source>
        <dbReference type="PROSITE" id="PS50109"/>
    </source>
</evidence>
<dbReference type="PRINTS" id="PR00344">
    <property type="entry name" value="BCTRLSENSOR"/>
</dbReference>
<comment type="caution">
    <text evidence="8">The sequence shown here is derived from an EMBL/GenBank/DDBJ whole genome shotgun (WGS) entry which is preliminary data.</text>
</comment>
<protein>
    <recommendedName>
        <fullName evidence="2">histidine kinase</fullName>
        <ecNumber evidence="2">2.7.13.3</ecNumber>
    </recommendedName>
</protein>
<dbReference type="EMBL" id="BQXS01008403">
    <property type="protein sequence ID" value="GKT29604.1"/>
    <property type="molecule type" value="Genomic_DNA"/>
</dbReference>
<comment type="catalytic activity">
    <reaction evidence="1">
        <text>ATP + protein L-histidine = ADP + protein N-phospho-L-histidine.</text>
        <dbReference type="EC" id="2.7.13.3"/>
    </reaction>
</comment>
<feature type="domain" description="Response regulatory" evidence="7">
    <location>
        <begin position="68"/>
        <end position="109"/>
    </location>
</feature>
<dbReference type="InterPro" id="IPR001789">
    <property type="entry name" value="Sig_transdc_resp-reg_receiver"/>
</dbReference>
<dbReference type="InterPro" id="IPR036890">
    <property type="entry name" value="HATPase_C_sf"/>
</dbReference>
<dbReference type="Gene3D" id="3.30.565.10">
    <property type="entry name" value="Histidine kinase-like ATPase, C-terminal domain"/>
    <property type="match status" value="1"/>
</dbReference>
<evidence type="ECO:0000256" key="3">
    <source>
        <dbReference type="ARBA" id="ARBA00022679"/>
    </source>
</evidence>
<dbReference type="Proteomes" id="UP001057375">
    <property type="component" value="Unassembled WGS sequence"/>
</dbReference>
<dbReference type="Gene3D" id="3.40.50.2300">
    <property type="match status" value="1"/>
</dbReference>
<sequence>YRRTHQGAGLGLSICKKLVELMGGNISIESELDIGTTVYLCIPFGLPASGRTAPVATENIKTSKSKLKILLVEDEAINRLAAKRQLELAGCEVTAVGNGQLAVDAAAGD</sequence>
<keyword evidence="3" id="KW-0808">Transferase</keyword>